<dbReference type="CDD" id="cd09917">
    <property type="entry name" value="F-box_SF"/>
    <property type="match status" value="1"/>
</dbReference>
<dbReference type="InterPro" id="IPR036047">
    <property type="entry name" value="F-box-like_dom_sf"/>
</dbReference>
<organism evidence="2 3">
    <name type="scientific">Frankliniella occidentalis</name>
    <name type="common">Western flower thrips</name>
    <name type="synonym">Euthrips occidentalis</name>
    <dbReference type="NCBI Taxonomy" id="133901"/>
    <lineage>
        <taxon>Eukaryota</taxon>
        <taxon>Metazoa</taxon>
        <taxon>Ecdysozoa</taxon>
        <taxon>Arthropoda</taxon>
        <taxon>Hexapoda</taxon>
        <taxon>Insecta</taxon>
        <taxon>Pterygota</taxon>
        <taxon>Neoptera</taxon>
        <taxon>Paraneoptera</taxon>
        <taxon>Thysanoptera</taxon>
        <taxon>Terebrantia</taxon>
        <taxon>Thripoidea</taxon>
        <taxon>Thripidae</taxon>
        <taxon>Frankliniella</taxon>
    </lineage>
</organism>
<evidence type="ECO:0000259" key="1">
    <source>
        <dbReference type="PROSITE" id="PS50181"/>
    </source>
</evidence>
<feature type="domain" description="F-box" evidence="1">
    <location>
        <begin position="1"/>
        <end position="44"/>
    </location>
</feature>
<evidence type="ECO:0000313" key="3">
    <source>
        <dbReference type="RefSeq" id="XP_026289842.1"/>
    </source>
</evidence>
<keyword evidence="2" id="KW-1185">Reference proteome</keyword>
<dbReference type="Gene3D" id="3.80.10.10">
    <property type="entry name" value="Ribonuclease Inhibitor"/>
    <property type="match status" value="1"/>
</dbReference>
<proteinExistence type="predicted"/>
<dbReference type="Gene3D" id="1.20.1280.50">
    <property type="match status" value="1"/>
</dbReference>
<sequence>MEELPDDALLRVLRFVDVPSLLTCRLVCKRLRDLALHADAWRHREFGGGLVEYVGSYCCMCPVLRLAPCLRVLRDPTCVPRPANTCRSAALAWTSCAAAELRLYVKDDTDAGTAAVAILRQEALGRLRRVELVLAHGPLLQVSDTMACVLLATVASTRGLDTIKFPSFSLDDSSVQIAASLSLGGATPTPSVKHFECGYLNETFLKFILTAHSATLETVRLNLGVSGMSCTYIAPLLAGLPNLRELSCWNLPGLEAVAACASLRDLTLTISSLRRHRRGAAAARTAAFLSRAVQLRELTLRYGPINLTASVSGARVGADAIRALASTGRSRLETLFLIAFDSEGEQSHAAQVQALIDALPSLPALRELRTYLNVKQENDALVLSITPTTAPALQRVQLGLADDLCVHAWFHGDAFKTVMARNPLLHFNLYGKTIYCFKKTCPSCARGCHSVLAEWGRIYYVFCHDSDEKCPTNHKTRTHFFIHWVHND</sequence>
<dbReference type="AlphaFoldDB" id="A0A6J1TAJ7"/>
<accession>A0A6J1TAJ7</accession>
<dbReference type="OrthoDB" id="101791at2759"/>
<dbReference type="SUPFAM" id="SSF52047">
    <property type="entry name" value="RNI-like"/>
    <property type="match status" value="1"/>
</dbReference>
<evidence type="ECO:0000313" key="2">
    <source>
        <dbReference type="Proteomes" id="UP000504606"/>
    </source>
</evidence>
<dbReference type="PROSITE" id="PS50181">
    <property type="entry name" value="FBOX"/>
    <property type="match status" value="1"/>
</dbReference>
<dbReference type="KEGG" id="foc:113214620"/>
<gene>
    <name evidence="3" type="primary">LOC113214620</name>
</gene>
<reference evidence="3" key="1">
    <citation type="submission" date="2025-08" db="UniProtKB">
        <authorList>
            <consortium name="RefSeq"/>
        </authorList>
    </citation>
    <scope>IDENTIFICATION</scope>
    <source>
        <tissue evidence="3">Whole organism</tissue>
    </source>
</reference>
<dbReference type="InterPro" id="IPR032675">
    <property type="entry name" value="LRR_dom_sf"/>
</dbReference>
<dbReference type="SMART" id="SM00256">
    <property type="entry name" value="FBOX"/>
    <property type="match status" value="1"/>
</dbReference>
<dbReference type="RefSeq" id="XP_026289842.1">
    <property type="nucleotide sequence ID" value="XM_026434057.2"/>
</dbReference>
<dbReference type="InterPro" id="IPR001810">
    <property type="entry name" value="F-box_dom"/>
</dbReference>
<protein>
    <submittedName>
        <fullName evidence="3">Uncharacterized protein LOC113214620</fullName>
    </submittedName>
</protein>
<name>A0A6J1TAJ7_FRAOC</name>
<dbReference type="SUPFAM" id="SSF81383">
    <property type="entry name" value="F-box domain"/>
    <property type="match status" value="1"/>
</dbReference>
<dbReference type="Proteomes" id="UP000504606">
    <property type="component" value="Unplaced"/>
</dbReference>
<dbReference type="Pfam" id="PF12937">
    <property type="entry name" value="F-box-like"/>
    <property type="match status" value="1"/>
</dbReference>
<dbReference type="GeneID" id="113214620"/>